<gene>
    <name evidence="4" type="ORF">HMPREF9970_1329</name>
</gene>
<dbReference type="SUPFAM" id="SSF53613">
    <property type="entry name" value="Ribokinase-like"/>
    <property type="match status" value="1"/>
</dbReference>
<accession>I0R6J4</accession>
<feature type="domain" description="Carbohydrate kinase PfkB" evidence="3">
    <location>
        <begin position="8"/>
        <end position="299"/>
    </location>
</feature>
<dbReference type="EMBL" id="AJGH01000089">
    <property type="protein sequence ID" value="EIC95302.1"/>
    <property type="molecule type" value="Genomic_DNA"/>
</dbReference>
<dbReference type="PANTHER" id="PTHR10584:SF166">
    <property type="entry name" value="RIBOKINASE"/>
    <property type="match status" value="1"/>
</dbReference>
<dbReference type="OrthoDB" id="9813569at2"/>
<dbReference type="PANTHER" id="PTHR10584">
    <property type="entry name" value="SUGAR KINASE"/>
    <property type="match status" value="1"/>
</dbReference>
<sequence length="317" mass="35178">MKVEVLTSGYVSMDHIIKLKSPAKVGFTSIVENQSSANIYYGGCSVNIAYELCKLGIPAMPLIRVGKDYESIGFKSFLENAGVPTSGVIMVEEDITGYCYLLQDNNNEHITIFYPGAMDRKYASGFKEEFFKNVKIGVITVASIDDNMDFFKKCKKFNIPIVFGMKDDMEAFPEYFLKDILNESKIIFTNEVECESIKKIQGISDIKELFKEGKLDILVTTLGARGSICYVRNGDNVVEKKIEAIKCTNVVDASGGGDAYMSGFLYGYLKGYEASDCCRLGTIMASYIIQKEGCISNAPGEETLLNDFNARFKKEVG</sequence>
<evidence type="ECO:0000259" key="3">
    <source>
        <dbReference type="Pfam" id="PF00294"/>
    </source>
</evidence>
<dbReference type="InterPro" id="IPR011611">
    <property type="entry name" value="PfkB_dom"/>
</dbReference>
<dbReference type="RefSeq" id="WP_008754462.1">
    <property type="nucleotide sequence ID" value="NZ_AJGH01000089.1"/>
</dbReference>
<evidence type="ECO:0000313" key="5">
    <source>
        <dbReference type="Proteomes" id="UP000005039"/>
    </source>
</evidence>
<keyword evidence="5" id="KW-1185">Reference proteome</keyword>
<evidence type="ECO:0000313" key="4">
    <source>
        <dbReference type="EMBL" id="EIC95302.1"/>
    </source>
</evidence>
<dbReference type="eggNOG" id="COG0524">
    <property type="taxonomic scope" value="Bacteria"/>
</dbReference>
<dbReference type="Pfam" id="PF00294">
    <property type="entry name" value="PfkB"/>
    <property type="match status" value="1"/>
</dbReference>
<reference evidence="4 5" key="1">
    <citation type="submission" date="2012-03" db="EMBL/GenBank/DDBJ databases">
        <authorList>
            <person name="Durkin A.S."/>
            <person name="McCorrison J."/>
            <person name="Torralba M."/>
            <person name="Gillis M."/>
            <person name="Methe B."/>
            <person name="Sutton G."/>
            <person name="Nelson K.E."/>
        </authorList>
    </citation>
    <scope>NUCLEOTIDE SEQUENCE [LARGE SCALE GENOMIC DNA]</scope>
    <source>
        <strain evidence="4 5">F0468</strain>
    </source>
</reference>
<dbReference type="AlphaFoldDB" id="I0R6J4"/>
<dbReference type="PATRIC" id="fig|1095750.3.peg.1946"/>
<dbReference type="InterPro" id="IPR029056">
    <property type="entry name" value="Ribokinase-like"/>
</dbReference>
<proteinExistence type="predicted"/>
<dbReference type="Gene3D" id="3.40.1190.20">
    <property type="match status" value="1"/>
</dbReference>
<keyword evidence="2 4" id="KW-0418">Kinase</keyword>
<evidence type="ECO:0000256" key="2">
    <source>
        <dbReference type="ARBA" id="ARBA00022777"/>
    </source>
</evidence>
<organism evidence="4 5">
    <name type="scientific">Lachnoanaerobaculum saburreum F0468</name>
    <dbReference type="NCBI Taxonomy" id="1095750"/>
    <lineage>
        <taxon>Bacteria</taxon>
        <taxon>Bacillati</taxon>
        <taxon>Bacillota</taxon>
        <taxon>Clostridia</taxon>
        <taxon>Lachnospirales</taxon>
        <taxon>Lachnospiraceae</taxon>
        <taxon>Lachnoanaerobaculum</taxon>
    </lineage>
</organism>
<comment type="caution">
    <text evidence="4">The sequence shown here is derived from an EMBL/GenBank/DDBJ whole genome shotgun (WGS) entry which is preliminary data.</text>
</comment>
<keyword evidence="1" id="KW-0808">Transferase</keyword>
<evidence type="ECO:0000256" key="1">
    <source>
        <dbReference type="ARBA" id="ARBA00022679"/>
    </source>
</evidence>
<dbReference type="GO" id="GO:0016301">
    <property type="term" value="F:kinase activity"/>
    <property type="evidence" value="ECO:0007669"/>
    <property type="project" value="UniProtKB-KW"/>
</dbReference>
<name>I0R6J4_9FIRM</name>
<dbReference type="Proteomes" id="UP000005039">
    <property type="component" value="Unassembled WGS sequence"/>
</dbReference>
<protein>
    <submittedName>
        <fullName evidence="4">Carbohydrate kinase, PfkB family</fullName>
    </submittedName>
</protein>